<protein>
    <submittedName>
        <fullName evidence="2">Scr1 family TA system antitoxin-like transcriptional regulator</fullName>
    </submittedName>
</protein>
<keyword evidence="3" id="KW-1185">Reference proteome</keyword>
<evidence type="ECO:0000313" key="3">
    <source>
        <dbReference type="Proteomes" id="UP001614391"/>
    </source>
</evidence>
<feature type="domain" description="DUF5753" evidence="1">
    <location>
        <begin position="1"/>
        <end position="86"/>
    </location>
</feature>
<dbReference type="RefSeq" id="WP_399618835.1">
    <property type="nucleotide sequence ID" value="NZ_JBITYT010000012.1"/>
</dbReference>
<dbReference type="Proteomes" id="UP001614391">
    <property type="component" value="Unassembled WGS sequence"/>
</dbReference>
<dbReference type="Pfam" id="PF19054">
    <property type="entry name" value="DUF5753"/>
    <property type="match status" value="1"/>
</dbReference>
<feature type="non-terminal residue" evidence="2">
    <location>
        <position position="1"/>
    </location>
</feature>
<reference evidence="2 3" key="1">
    <citation type="submission" date="2024-10" db="EMBL/GenBank/DDBJ databases">
        <title>The Natural Products Discovery Center: Release of the First 8490 Sequenced Strains for Exploring Actinobacteria Biosynthetic Diversity.</title>
        <authorList>
            <person name="Kalkreuter E."/>
            <person name="Kautsar S.A."/>
            <person name="Yang D."/>
            <person name="Bader C.D."/>
            <person name="Teijaro C.N."/>
            <person name="Fluegel L."/>
            <person name="Davis C.M."/>
            <person name="Simpson J.R."/>
            <person name="Lauterbach L."/>
            <person name="Steele A.D."/>
            <person name="Gui C."/>
            <person name="Meng S."/>
            <person name="Li G."/>
            <person name="Viehrig K."/>
            <person name="Ye F."/>
            <person name="Su P."/>
            <person name="Kiefer A.F."/>
            <person name="Nichols A."/>
            <person name="Cepeda A.J."/>
            <person name="Yan W."/>
            <person name="Fan B."/>
            <person name="Jiang Y."/>
            <person name="Adhikari A."/>
            <person name="Zheng C.-J."/>
            <person name="Schuster L."/>
            <person name="Cowan T.M."/>
            <person name="Smanski M.J."/>
            <person name="Chevrette M.G."/>
            <person name="De Carvalho L.P.S."/>
            <person name="Shen B."/>
        </authorList>
    </citation>
    <scope>NUCLEOTIDE SEQUENCE [LARGE SCALE GENOMIC DNA]</scope>
    <source>
        <strain evidence="2 3">NPDC053346</strain>
    </source>
</reference>
<organism evidence="2 3">
    <name type="scientific">Streptomyces bikiniensis</name>
    <dbReference type="NCBI Taxonomy" id="1896"/>
    <lineage>
        <taxon>Bacteria</taxon>
        <taxon>Bacillati</taxon>
        <taxon>Actinomycetota</taxon>
        <taxon>Actinomycetes</taxon>
        <taxon>Kitasatosporales</taxon>
        <taxon>Streptomycetaceae</taxon>
        <taxon>Streptomyces</taxon>
    </lineage>
</organism>
<gene>
    <name evidence="2" type="ORF">ACIGW0_25130</name>
</gene>
<sequence length="91" mass="10543">DHILDLCERRNVEFQIMPQERGHHAGLDGPMCLLETPENKWYAYCEGQETGQLISDRKVVSILHKRYARMRSQALSFEESVSLLREIQGAL</sequence>
<dbReference type="EMBL" id="JBITYT010000012">
    <property type="protein sequence ID" value="MFI9122630.1"/>
    <property type="molecule type" value="Genomic_DNA"/>
</dbReference>
<comment type="caution">
    <text evidence="2">The sequence shown here is derived from an EMBL/GenBank/DDBJ whole genome shotgun (WGS) entry which is preliminary data.</text>
</comment>
<name>A0ABW8D233_STRBI</name>
<proteinExistence type="predicted"/>
<accession>A0ABW8D233</accession>
<evidence type="ECO:0000313" key="2">
    <source>
        <dbReference type="EMBL" id="MFI9122630.1"/>
    </source>
</evidence>
<evidence type="ECO:0000259" key="1">
    <source>
        <dbReference type="Pfam" id="PF19054"/>
    </source>
</evidence>
<dbReference type="InterPro" id="IPR043917">
    <property type="entry name" value="DUF5753"/>
</dbReference>